<evidence type="ECO:0000256" key="1">
    <source>
        <dbReference type="SAM" id="MobiDB-lite"/>
    </source>
</evidence>
<dbReference type="Gene3D" id="2.40.50.90">
    <property type="match status" value="1"/>
</dbReference>
<evidence type="ECO:0000313" key="4">
    <source>
        <dbReference type="Proteomes" id="UP001168540"/>
    </source>
</evidence>
<accession>A0ABT7XRZ0</accession>
<protein>
    <submittedName>
        <fullName evidence="3">Thermonuclease family protein</fullName>
    </submittedName>
</protein>
<dbReference type="Proteomes" id="UP001168540">
    <property type="component" value="Unassembled WGS sequence"/>
</dbReference>
<dbReference type="InterPro" id="IPR035437">
    <property type="entry name" value="SNase_OB-fold_sf"/>
</dbReference>
<dbReference type="PANTHER" id="PTHR12302">
    <property type="entry name" value="EBNA2 BINDING PROTEIN P100"/>
    <property type="match status" value="1"/>
</dbReference>
<sequence>MRFSRRELNAVLILFSTAPLPRKLTAGLVLLLALLAYLAPAGQADQINGRVVAVADGDTITVLDAVQVEHKVRLAFVDAPERTQPFGQQAKAALSARLHGREVRVDVIDRDRYGRSVGQVWRNEGDVNLAQLLDGYAWHYRQYAKKSQSSHDFERYAAAQEEARQEQRGLWMDTEPTPPWQFRKAGRGE</sequence>
<reference evidence="3" key="1">
    <citation type="submission" date="2023-06" db="EMBL/GenBank/DDBJ databases">
        <authorList>
            <person name="Zhang S."/>
        </authorList>
    </citation>
    <scope>NUCLEOTIDE SEQUENCE</scope>
    <source>
        <strain evidence="3">SG2303</strain>
    </source>
</reference>
<dbReference type="PROSITE" id="PS50830">
    <property type="entry name" value="TNASE_3"/>
    <property type="match status" value="1"/>
</dbReference>
<feature type="domain" description="TNase-like" evidence="2">
    <location>
        <begin position="45"/>
        <end position="173"/>
    </location>
</feature>
<name>A0ABT7XRZ0_9NEIS</name>
<dbReference type="InterPro" id="IPR016071">
    <property type="entry name" value="Staphylococal_nuclease_OB-fold"/>
</dbReference>
<dbReference type="SUPFAM" id="SSF50199">
    <property type="entry name" value="Staphylococcal nuclease"/>
    <property type="match status" value="1"/>
</dbReference>
<organism evidence="3 4">
    <name type="scientific">Crenobacter oryzisoli</name>
    <dbReference type="NCBI Taxonomy" id="3056844"/>
    <lineage>
        <taxon>Bacteria</taxon>
        <taxon>Pseudomonadati</taxon>
        <taxon>Pseudomonadota</taxon>
        <taxon>Betaproteobacteria</taxon>
        <taxon>Neisseriales</taxon>
        <taxon>Neisseriaceae</taxon>
        <taxon>Crenobacter</taxon>
    </lineage>
</organism>
<dbReference type="PROSITE" id="PS01284">
    <property type="entry name" value="TNASE_2"/>
    <property type="match status" value="1"/>
</dbReference>
<proteinExistence type="predicted"/>
<dbReference type="RefSeq" id="WP_289831218.1">
    <property type="nucleotide sequence ID" value="NZ_JAUEDK010000036.1"/>
</dbReference>
<dbReference type="SMART" id="SM00318">
    <property type="entry name" value="SNc"/>
    <property type="match status" value="1"/>
</dbReference>
<dbReference type="PANTHER" id="PTHR12302:SF26">
    <property type="entry name" value="BLR1266 PROTEIN"/>
    <property type="match status" value="1"/>
</dbReference>
<dbReference type="PROSITE" id="PS01123">
    <property type="entry name" value="TNASE_1"/>
    <property type="match status" value="1"/>
</dbReference>
<dbReference type="InterPro" id="IPR002071">
    <property type="entry name" value="Thermonucl_AS"/>
</dbReference>
<evidence type="ECO:0000313" key="3">
    <source>
        <dbReference type="EMBL" id="MDN0076566.1"/>
    </source>
</evidence>
<feature type="region of interest" description="Disordered" evidence="1">
    <location>
        <begin position="164"/>
        <end position="189"/>
    </location>
</feature>
<keyword evidence="4" id="KW-1185">Reference proteome</keyword>
<gene>
    <name evidence="3" type="ORF">QU481_16995</name>
</gene>
<comment type="caution">
    <text evidence="3">The sequence shown here is derived from an EMBL/GenBank/DDBJ whole genome shotgun (WGS) entry which is preliminary data.</text>
</comment>
<dbReference type="Pfam" id="PF00565">
    <property type="entry name" value="SNase"/>
    <property type="match status" value="1"/>
</dbReference>
<evidence type="ECO:0000259" key="2">
    <source>
        <dbReference type="PROSITE" id="PS50830"/>
    </source>
</evidence>
<dbReference type="EMBL" id="JAUEDK010000036">
    <property type="protein sequence ID" value="MDN0076566.1"/>
    <property type="molecule type" value="Genomic_DNA"/>
</dbReference>